<dbReference type="GO" id="GO:0004674">
    <property type="term" value="F:protein serine/threonine kinase activity"/>
    <property type="evidence" value="ECO:0007669"/>
    <property type="project" value="UniProtKB-KW"/>
</dbReference>
<dbReference type="EMBL" id="NPHW01006234">
    <property type="protein sequence ID" value="OXV05997.1"/>
    <property type="molecule type" value="Genomic_DNA"/>
</dbReference>
<comment type="caution">
    <text evidence="10">The sequence shown here is derived from an EMBL/GenBank/DDBJ whole genome shotgun (WGS) entry which is preliminary data.</text>
</comment>
<feature type="domain" description="Protein kinase" evidence="9">
    <location>
        <begin position="1"/>
        <end position="352"/>
    </location>
</feature>
<dbReference type="InterPro" id="IPR051334">
    <property type="entry name" value="SRPK"/>
</dbReference>
<keyword evidence="4" id="KW-0547">Nucleotide-binding</keyword>
<dbReference type="GO" id="GO:0005524">
    <property type="term" value="F:ATP binding"/>
    <property type="evidence" value="ECO:0007669"/>
    <property type="project" value="UniProtKB-KW"/>
</dbReference>
<dbReference type="Pfam" id="PF00069">
    <property type="entry name" value="Pkinase"/>
    <property type="match status" value="1"/>
</dbReference>
<comment type="catalytic activity">
    <reaction evidence="8">
        <text>L-seryl-[protein] + ATP = O-phospho-L-seryl-[protein] + ADP + H(+)</text>
        <dbReference type="Rhea" id="RHEA:17989"/>
        <dbReference type="Rhea" id="RHEA-COMP:9863"/>
        <dbReference type="Rhea" id="RHEA-COMP:11604"/>
        <dbReference type="ChEBI" id="CHEBI:15378"/>
        <dbReference type="ChEBI" id="CHEBI:29999"/>
        <dbReference type="ChEBI" id="CHEBI:30616"/>
        <dbReference type="ChEBI" id="CHEBI:83421"/>
        <dbReference type="ChEBI" id="CHEBI:456216"/>
        <dbReference type="EC" id="2.7.11.1"/>
    </reaction>
</comment>
<evidence type="ECO:0000256" key="3">
    <source>
        <dbReference type="ARBA" id="ARBA00022679"/>
    </source>
</evidence>
<sequence length="356" mass="40952">MCTRRLFQSTPFGPPTSVAASLSASEPVEEECAPRYNPRHFYPVRLYGVLNDRYQVVAKLGWGTSSTVWLAQDLHQWRWQPRRYITVKVNANNYADKKSAETELRITEHITKANPQHIGHNFLRLLGMLRLTEAQDLKSDNILIGLRDESILESLARDEFEHPLPQKMLEDRTIYLSRNDLGSQTKGIGRPVITDFGLAVRGDVPHPYYHTIQPDDYRAPEVILAAGWSYSADIWNLGVLLWDLLEGEGIFEALNPQKTKYTGEKHLAHMTALLGPPPKELLNRGRETTKYFDHEGKFRHPELIPKGLSLVDSLNQVEGEDKMLFLEFIMRMLRWRPEERSSAKDLLADPWLEINQ</sequence>
<evidence type="ECO:0000259" key="9">
    <source>
        <dbReference type="PROSITE" id="PS50011"/>
    </source>
</evidence>
<evidence type="ECO:0000256" key="4">
    <source>
        <dbReference type="ARBA" id="ARBA00022741"/>
    </source>
</evidence>
<evidence type="ECO:0000256" key="2">
    <source>
        <dbReference type="ARBA" id="ARBA00022527"/>
    </source>
</evidence>
<accession>A0A232LQA9</accession>
<evidence type="ECO:0000256" key="1">
    <source>
        <dbReference type="ARBA" id="ARBA00012513"/>
    </source>
</evidence>
<dbReference type="PROSITE" id="PS50011">
    <property type="entry name" value="PROTEIN_KINASE_DOM"/>
    <property type="match status" value="1"/>
</dbReference>
<name>A0A232LQA9_9EURO</name>
<evidence type="ECO:0000256" key="5">
    <source>
        <dbReference type="ARBA" id="ARBA00022777"/>
    </source>
</evidence>
<keyword evidence="11" id="KW-1185">Reference proteome</keyword>
<dbReference type="SMART" id="SM00220">
    <property type="entry name" value="S_TKc"/>
    <property type="match status" value="1"/>
</dbReference>
<dbReference type="InterPro" id="IPR011009">
    <property type="entry name" value="Kinase-like_dom_sf"/>
</dbReference>
<dbReference type="InterPro" id="IPR000719">
    <property type="entry name" value="Prot_kinase_dom"/>
</dbReference>
<evidence type="ECO:0000313" key="11">
    <source>
        <dbReference type="Proteomes" id="UP000243515"/>
    </source>
</evidence>
<dbReference type="PANTHER" id="PTHR47634">
    <property type="entry name" value="PROTEIN KINASE DOMAIN-CONTAINING PROTEIN-RELATED"/>
    <property type="match status" value="1"/>
</dbReference>
<gene>
    <name evidence="10" type="ORF">Egran_06234</name>
</gene>
<dbReference type="GO" id="GO:0005737">
    <property type="term" value="C:cytoplasm"/>
    <property type="evidence" value="ECO:0007669"/>
    <property type="project" value="TreeGrafter"/>
</dbReference>
<organism evidence="10 11">
    <name type="scientific">Elaphomyces granulatus</name>
    <dbReference type="NCBI Taxonomy" id="519963"/>
    <lineage>
        <taxon>Eukaryota</taxon>
        <taxon>Fungi</taxon>
        <taxon>Dikarya</taxon>
        <taxon>Ascomycota</taxon>
        <taxon>Pezizomycotina</taxon>
        <taxon>Eurotiomycetes</taxon>
        <taxon>Eurotiomycetidae</taxon>
        <taxon>Eurotiales</taxon>
        <taxon>Elaphomycetaceae</taxon>
        <taxon>Elaphomyces</taxon>
    </lineage>
</organism>
<dbReference type="Gene3D" id="1.10.510.10">
    <property type="entry name" value="Transferase(Phosphotransferase) domain 1"/>
    <property type="match status" value="2"/>
</dbReference>
<protein>
    <recommendedName>
        <fullName evidence="1">non-specific serine/threonine protein kinase</fullName>
        <ecNumber evidence="1">2.7.11.1</ecNumber>
    </recommendedName>
</protein>
<dbReference type="GO" id="GO:0000245">
    <property type="term" value="P:spliceosomal complex assembly"/>
    <property type="evidence" value="ECO:0007669"/>
    <property type="project" value="TreeGrafter"/>
</dbReference>
<dbReference type="EC" id="2.7.11.1" evidence="1"/>
<keyword evidence="3" id="KW-0808">Transferase</keyword>
<dbReference type="GO" id="GO:0005634">
    <property type="term" value="C:nucleus"/>
    <property type="evidence" value="ECO:0007669"/>
    <property type="project" value="TreeGrafter"/>
</dbReference>
<keyword evidence="6" id="KW-0067">ATP-binding</keyword>
<comment type="catalytic activity">
    <reaction evidence="7">
        <text>L-threonyl-[protein] + ATP = O-phospho-L-threonyl-[protein] + ADP + H(+)</text>
        <dbReference type="Rhea" id="RHEA:46608"/>
        <dbReference type="Rhea" id="RHEA-COMP:11060"/>
        <dbReference type="Rhea" id="RHEA-COMP:11605"/>
        <dbReference type="ChEBI" id="CHEBI:15378"/>
        <dbReference type="ChEBI" id="CHEBI:30013"/>
        <dbReference type="ChEBI" id="CHEBI:30616"/>
        <dbReference type="ChEBI" id="CHEBI:61977"/>
        <dbReference type="ChEBI" id="CHEBI:456216"/>
        <dbReference type="EC" id="2.7.11.1"/>
    </reaction>
</comment>
<dbReference type="PANTHER" id="PTHR47634:SF9">
    <property type="entry name" value="PROTEIN KINASE DOMAIN-CONTAINING PROTEIN-RELATED"/>
    <property type="match status" value="1"/>
</dbReference>
<evidence type="ECO:0000256" key="6">
    <source>
        <dbReference type="ARBA" id="ARBA00022840"/>
    </source>
</evidence>
<dbReference type="AlphaFoldDB" id="A0A232LQA9"/>
<evidence type="ECO:0000256" key="8">
    <source>
        <dbReference type="ARBA" id="ARBA00048679"/>
    </source>
</evidence>
<evidence type="ECO:0000256" key="7">
    <source>
        <dbReference type="ARBA" id="ARBA00047899"/>
    </source>
</evidence>
<reference evidence="10 11" key="1">
    <citation type="journal article" date="2015" name="Environ. Microbiol.">
        <title>Metagenome sequence of Elaphomyces granulatus from sporocarp tissue reveals Ascomycota ectomycorrhizal fingerprints of genome expansion and a Proteobacteria-rich microbiome.</title>
        <authorList>
            <person name="Quandt C.A."/>
            <person name="Kohler A."/>
            <person name="Hesse C.N."/>
            <person name="Sharpton T.J."/>
            <person name="Martin F."/>
            <person name="Spatafora J.W."/>
        </authorList>
    </citation>
    <scope>NUCLEOTIDE SEQUENCE [LARGE SCALE GENOMIC DNA]</scope>
    <source>
        <strain evidence="10 11">OSC145934</strain>
    </source>
</reference>
<dbReference type="Gene3D" id="3.30.200.20">
    <property type="entry name" value="Phosphorylase Kinase, domain 1"/>
    <property type="match status" value="1"/>
</dbReference>
<dbReference type="Proteomes" id="UP000243515">
    <property type="component" value="Unassembled WGS sequence"/>
</dbReference>
<dbReference type="OrthoDB" id="5979581at2759"/>
<proteinExistence type="predicted"/>
<keyword evidence="5" id="KW-0418">Kinase</keyword>
<keyword evidence="2" id="KW-0723">Serine/threonine-protein kinase</keyword>
<evidence type="ECO:0000313" key="10">
    <source>
        <dbReference type="EMBL" id="OXV05997.1"/>
    </source>
</evidence>
<dbReference type="GO" id="GO:0050684">
    <property type="term" value="P:regulation of mRNA processing"/>
    <property type="evidence" value="ECO:0007669"/>
    <property type="project" value="TreeGrafter"/>
</dbReference>
<dbReference type="SUPFAM" id="SSF56112">
    <property type="entry name" value="Protein kinase-like (PK-like)"/>
    <property type="match status" value="1"/>
</dbReference>